<feature type="non-terminal residue" evidence="1">
    <location>
        <position position="1"/>
    </location>
</feature>
<dbReference type="EMBL" id="KI276902">
    <property type="protein sequence ID" value="ESA20901.1"/>
    <property type="molecule type" value="Genomic_DNA"/>
</dbReference>
<accession>U9UZ47</accession>
<evidence type="ECO:0000313" key="1">
    <source>
        <dbReference type="EMBL" id="ESA20901.1"/>
    </source>
</evidence>
<sequence length="106" mass="12221">SLLNYLRNIYFRTIFRSLSVITFFKVIDRLYIVSVSENTRKSPSTYVNSNAISSRQCHKCHTSWEERVEHRVTPPGKLSNVFHSKSGFGISNLPFTQFVDLCDVTS</sequence>
<protein>
    <submittedName>
        <fullName evidence="1">Uncharacterized protein</fullName>
    </submittedName>
</protein>
<dbReference type="AlphaFoldDB" id="U9UZ47"/>
<proteinExistence type="predicted"/>
<gene>
    <name evidence="1" type="ORF">GLOINDRAFT_92139</name>
</gene>
<organism evidence="1">
    <name type="scientific">Rhizophagus irregularis (strain DAOM 181602 / DAOM 197198 / MUCL 43194)</name>
    <name type="common">Arbuscular mycorrhizal fungus</name>
    <name type="synonym">Glomus intraradices</name>
    <dbReference type="NCBI Taxonomy" id="747089"/>
    <lineage>
        <taxon>Eukaryota</taxon>
        <taxon>Fungi</taxon>
        <taxon>Fungi incertae sedis</taxon>
        <taxon>Mucoromycota</taxon>
        <taxon>Glomeromycotina</taxon>
        <taxon>Glomeromycetes</taxon>
        <taxon>Glomerales</taxon>
        <taxon>Glomeraceae</taxon>
        <taxon>Rhizophagus</taxon>
    </lineage>
</organism>
<dbReference type="HOGENOM" id="CLU_2229627_0_0_1"/>
<name>U9UZ47_RHIID</name>
<reference evidence="1" key="1">
    <citation type="submission" date="2013-07" db="EMBL/GenBank/DDBJ databases">
        <title>The genome of an arbuscular mycorrhizal fungus provides insights into the evolution of the oldest plant symbiosis.</title>
        <authorList>
            <consortium name="DOE Joint Genome Institute"/>
            <person name="Tisserant E."/>
            <person name="Malbreil M."/>
            <person name="Kuo A."/>
            <person name="Kohler A."/>
            <person name="Symeonidi A."/>
            <person name="Balestrini R."/>
            <person name="Charron P."/>
            <person name="Duensing N."/>
            <person name="Frei-dit-Frey N."/>
            <person name="Gianinazzi-Pearson V."/>
            <person name="Gilbert B."/>
            <person name="Handa Y."/>
            <person name="Hijri M."/>
            <person name="Kaul R."/>
            <person name="Kawaguchi M."/>
            <person name="Krajinski F."/>
            <person name="Lammers P."/>
            <person name="Lapierre D."/>
            <person name="Masclaux F.G."/>
            <person name="Murat C."/>
            <person name="Morin E."/>
            <person name="Ndikumana S."/>
            <person name="Pagni M."/>
            <person name="Petitpierre D."/>
            <person name="Requena N."/>
            <person name="Rosikiewicz P."/>
            <person name="Riley R."/>
            <person name="Saito K."/>
            <person name="San Clemente H."/>
            <person name="Shapiro H."/>
            <person name="van Tuinen D."/>
            <person name="Becard G."/>
            <person name="Bonfante P."/>
            <person name="Paszkowski U."/>
            <person name="Shachar-Hill Y."/>
            <person name="Young J.P."/>
            <person name="Sanders I.R."/>
            <person name="Henrissat B."/>
            <person name="Rensing S.A."/>
            <person name="Grigoriev I.V."/>
            <person name="Corradi N."/>
            <person name="Roux C."/>
            <person name="Martin F."/>
        </authorList>
    </citation>
    <scope>NUCLEOTIDE SEQUENCE</scope>
    <source>
        <strain evidence="1">DAOM 197198</strain>
    </source>
</reference>